<protein>
    <submittedName>
        <fullName evidence="1">Uncharacterized protein</fullName>
    </submittedName>
</protein>
<accession>A0A8S5RDW7</accession>
<sequence length="64" mass="7587">MSATLLRTIHEWLGGKIIIPAELHWAQKHWKKPLMMLELNGSSARLDQKMKVRIITDFQTWKME</sequence>
<organism evidence="1">
    <name type="scientific">virus sp. ctkyY8</name>
    <dbReference type="NCBI Taxonomy" id="2827995"/>
    <lineage>
        <taxon>Viruses</taxon>
    </lineage>
</organism>
<reference evidence="1" key="1">
    <citation type="journal article" date="2021" name="Proc. Natl. Acad. Sci. U.S.A.">
        <title>A Catalog of Tens of Thousands of Viruses from Human Metagenomes Reveals Hidden Associations with Chronic Diseases.</title>
        <authorList>
            <person name="Tisza M.J."/>
            <person name="Buck C.B."/>
        </authorList>
    </citation>
    <scope>NUCLEOTIDE SEQUENCE</scope>
    <source>
        <strain evidence="1">CtkyY8</strain>
    </source>
</reference>
<evidence type="ECO:0000313" key="1">
    <source>
        <dbReference type="EMBL" id="DAE29598.1"/>
    </source>
</evidence>
<dbReference type="EMBL" id="BK059095">
    <property type="protein sequence ID" value="DAE29598.1"/>
    <property type="molecule type" value="Genomic_DNA"/>
</dbReference>
<name>A0A8S5RDW7_9VIRU</name>
<proteinExistence type="predicted"/>